<protein>
    <submittedName>
        <fullName evidence="2">SUMF1/EgtB/PvdO family nonheme iron enzyme</fullName>
    </submittedName>
</protein>
<evidence type="ECO:0000313" key="3">
    <source>
        <dbReference type="Proteomes" id="UP000690515"/>
    </source>
</evidence>
<dbReference type="InterPro" id="IPR016187">
    <property type="entry name" value="CTDL_fold"/>
</dbReference>
<dbReference type="SUPFAM" id="SSF56112">
    <property type="entry name" value="Protein kinase-like (PK-like)"/>
    <property type="match status" value="1"/>
</dbReference>
<dbReference type="InterPro" id="IPR000719">
    <property type="entry name" value="Prot_kinase_dom"/>
</dbReference>
<dbReference type="PANTHER" id="PTHR23150:SF35">
    <property type="entry name" value="BLL6746 PROTEIN"/>
    <property type="match status" value="1"/>
</dbReference>
<evidence type="ECO:0000259" key="1">
    <source>
        <dbReference type="PROSITE" id="PS50011"/>
    </source>
</evidence>
<reference evidence="2 3" key="1">
    <citation type="submission" date="2021-04" db="EMBL/GenBank/DDBJ databases">
        <authorList>
            <person name="Pira H."/>
            <person name="Risdian C."/>
            <person name="Wink J."/>
        </authorList>
    </citation>
    <scope>NUCLEOTIDE SEQUENCE [LARGE SCALE GENOMIC DNA]</scope>
    <source>
        <strain evidence="2 3">WH53</strain>
    </source>
</reference>
<dbReference type="Gene3D" id="1.10.510.10">
    <property type="entry name" value="Transferase(Phosphotransferase) domain 1"/>
    <property type="match status" value="1"/>
</dbReference>
<dbReference type="RefSeq" id="WP_215819179.1">
    <property type="nucleotide sequence ID" value="NZ_JAGSOY010000013.1"/>
</dbReference>
<dbReference type="InterPro" id="IPR042095">
    <property type="entry name" value="SUMF_sf"/>
</dbReference>
<dbReference type="EMBL" id="JAGSOY010000013">
    <property type="protein sequence ID" value="MBU2711016.1"/>
    <property type="molecule type" value="Genomic_DNA"/>
</dbReference>
<dbReference type="SUPFAM" id="SSF56436">
    <property type="entry name" value="C-type lectin-like"/>
    <property type="match status" value="1"/>
</dbReference>
<dbReference type="Gene3D" id="3.90.1580.10">
    <property type="entry name" value="paralog of FGE (formylglycine-generating enzyme)"/>
    <property type="match status" value="1"/>
</dbReference>
<gene>
    <name evidence="2" type="ORF">KCG35_08090</name>
</gene>
<dbReference type="InterPro" id="IPR051043">
    <property type="entry name" value="Sulfatase_Mod_Factor_Kinase"/>
</dbReference>
<dbReference type="Proteomes" id="UP000690515">
    <property type="component" value="Unassembled WGS sequence"/>
</dbReference>
<organism evidence="2 3">
    <name type="scientific">Zooshikella harenae</name>
    <dbReference type="NCBI Taxonomy" id="2827238"/>
    <lineage>
        <taxon>Bacteria</taxon>
        <taxon>Pseudomonadati</taxon>
        <taxon>Pseudomonadota</taxon>
        <taxon>Gammaproteobacteria</taxon>
        <taxon>Oceanospirillales</taxon>
        <taxon>Zooshikellaceae</taxon>
        <taxon>Zooshikella</taxon>
    </lineage>
</organism>
<sequence length="748" mass="84389">MLKLNNYTLLSLIAGNDRKKAYYAIDRLKQRYVIVKIINPANGNQSKLDTTLFKKNAALTSDLIHPHIISIYDYGLTSSDFPYLAMEYCENGSLTDKIQEGLTLDKTLQILQQIANALTFVHKAHIIHGQLKPNNILFRSDGSVVLTDFNNTSLNTITKQQSAAFFSCSYTPEYMSPEQARRVSFDTRSDLYSLGIICYEMLLGFPPFRGDTPLRISLKHLNSAIPQLPEKYRGLQLFLNQLLAKNPQHRFQTAKEVSFALRQLQYQFLEHGHLRAAPPENNASNPYIVANALSSPNEPQKQSAGKSYLIAGLVLTIPSILLLNNNGLKSDTPYSSNEQERSVMNQTSDIAISMPLIINVTPKDATIQFNHSAHSFHQGMLLAPGHYSLSITKSGYQSQQVNIHHNQQIPTQLNLTLSPALYSVHIKAHPPGSTIRIINIKPKYTKNLQLSPGRYLVEVSHPGYQAKRQWLEITSSAIEQTISLSPAMKQGKILQHPLAKGGYGPKMVVIPNGRFRMGDNDGMGSASEKPLHWVNFADDFAMSQYEITQADFAQFIEETGYVFHEKISKFHEKISKKEHHKPITHTSWHDAQAYAQWISKQTGYTYRLPSEAEWEYAARAGGYTRFVWGNQPRTNKANCLEGCWANPLKGLLKGSQTMSVGQYSANDFQLFDMAGNVAEWTQDCYQNSYRQHPADGRPVNKAHCSHRVIRGGSFTDSIENLRIARRAKRTPAYKDEQIGFRLVLELKR</sequence>
<dbReference type="Pfam" id="PF00069">
    <property type="entry name" value="Pkinase"/>
    <property type="match status" value="1"/>
</dbReference>
<keyword evidence="3" id="KW-1185">Reference proteome</keyword>
<dbReference type="InterPro" id="IPR005532">
    <property type="entry name" value="SUMF_dom"/>
</dbReference>
<accession>A0ABS5ZCH4</accession>
<name>A0ABS5ZCH4_9GAMM</name>
<proteinExistence type="predicted"/>
<evidence type="ECO:0000313" key="2">
    <source>
        <dbReference type="EMBL" id="MBU2711016.1"/>
    </source>
</evidence>
<dbReference type="PROSITE" id="PS50011">
    <property type="entry name" value="PROTEIN_KINASE_DOM"/>
    <property type="match status" value="1"/>
</dbReference>
<dbReference type="PANTHER" id="PTHR23150">
    <property type="entry name" value="SULFATASE MODIFYING FACTOR 1, 2"/>
    <property type="match status" value="1"/>
</dbReference>
<dbReference type="InterPro" id="IPR011009">
    <property type="entry name" value="Kinase-like_dom_sf"/>
</dbReference>
<dbReference type="CDD" id="cd14014">
    <property type="entry name" value="STKc_PknB_like"/>
    <property type="match status" value="1"/>
</dbReference>
<feature type="domain" description="Protein kinase" evidence="1">
    <location>
        <begin position="7"/>
        <end position="269"/>
    </location>
</feature>
<comment type="caution">
    <text evidence="2">The sequence shown here is derived from an EMBL/GenBank/DDBJ whole genome shotgun (WGS) entry which is preliminary data.</text>
</comment>
<dbReference type="Pfam" id="PF03781">
    <property type="entry name" value="FGE-sulfatase"/>
    <property type="match status" value="1"/>
</dbReference>